<dbReference type="Pfam" id="PF08613">
    <property type="entry name" value="Cyclin"/>
    <property type="match status" value="1"/>
</dbReference>
<protein>
    <submittedName>
        <fullName evidence="1">Uncharacterized protein</fullName>
    </submittedName>
</protein>
<comment type="caution">
    <text evidence="1">The sequence shown here is derived from an EMBL/GenBank/DDBJ whole genome shotgun (WGS) entry which is preliminary data.</text>
</comment>
<dbReference type="EMBL" id="JAGFBS010000034">
    <property type="protein sequence ID" value="KAG6371433.1"/>
    <property type="molecule type" value="Genomic_DNA"/>
</dbReference>
<dbReference type="Proteomes" id="UP000683000">
    <property type="component" value="Unassembled WGS sequence"/>
</dbReference>
<dbReference type="GO" id="GO:0000307">
    <property type="term" value="C:cyclin-dependent protein kinase holoenzyme complex"/>
    <property type="evidence" value="ECO:0007669"/>
    <property type="project" value="TreeGrafter"/>
</dbReference>
<evidence type="ECO:0000313" key="1">
    <source>
        <dbReference type="EMBL" id="KAG6371433.1"/>
    </source>
</evidence>
<dbReference type="OrthoDB" id="286814at2759"/>
<dbReference type="PANTHER" id="PTHR15615">
    <property type="match status" value="1"/>
</dbReference>
<organism evidence="1 2">
    <name type="scientific">Boletus reticuloceps</name>
    <dbReference type="NCBI Taxonomy" id="495285"/>
    <lineage>
        <taxon>Eukaryota</taxon>
        <taxon>Fungi</taxon>
        <taxon>Dikarya</taxon>
        <taxon>Basidiomycota</taxon>
        <taxon>Agaricomycotina</taxon>
        <taxon>Agaricomycetes</taxon>
        <taxon>Agaricomycetidae</taxon>
        <taxon>Boletales</taxon>
        <taxon>Boletineae</taxon>
        <taxon>Boletaceae</taxon>
        <taxon>Boletoideae</taxon>
        <taxon>Boletus</taxon>
    </lineage>
</organism>
<keyword evidence="2" id="KW-1185">Reference proteome</keyword>
<sequence>MDWSAPTQHTPITLPVAPHTSQAIIYSQHHQCKTTPMKGFVHKVVLSLLDFGTCAANSTVLPQSYPLKVPDLIHKENHPASSSPVISDNDQIFQGEVGVDYKSNLGSLAPSTDILSSDIPLATVWLDVILQEADTSFALEPGLDADKVPVYKSETDDSLPPLPPLLSPLLCPRCTFLASLILASKFMQDHCYSNQAWAKLSGLPPHEIGRCERTLGEALEWCLWVGKLLAAQSTSGRALTKCKSESNIHFSGNPPLAINADLSSPPGLRISSLRRSATLPAGNLYFDGPCVNEINNTSPTAYSSSPSTLGLSYSPTPMESLPLVLVAKANILQDSPPLPPSHLCLQGHLQCYSNLLPPMPVARRDISHVIPSANLLHLNSDQP</sequence>
<dbReference type="GO" id="GO:0005634">
    <property type="term" value="C:nucleus"/>
    <property type="evidence" value="ECO:0007669"/>
    <property type="project" value="TreeGrafter"/>
</dbReference>
<proteinExistence type="predicted"/>
<accession>A0A8I3A5U8</accession>
<gene>
    <name evidence="1" type="ORF">JVT61DRAFT_9446</name>
</gene>
<dbReference type="CDD" id="cd20557">
    <property type="entry name" value="CYCLIN_ScPCL1-like"/>
    <property type="match status" value="1"/>
</dbReference>
<evidence type="ECO:0000313" key="2">
    <source>
        <dbReference type="Proteomes" id="UP000683000"/>
    </source>
</evidence>
<reference evidence="1" key="1">
    <citation type="submission" date="2021-03" db="EMBL/GenBank/DDBJ databases">
        <title>Evolutionary innovations through gain and loss of genes in the ectomycorrhizal Boletales.</title>
        <authorList>
            <person name="Wu G."/>
            <person name="Miyauchi S."/>
            <person name="Morin E."/>
            <person name="Yang Z.-L."/>
            <person name="Xu J."/>
            <person name="Martin F.M."/>
        </authorList>
    </citation>
    <scope>NUCLEOTIDE SEQUENCE</scope>
    <source>
        <strain evidence="1">BR01</strain>
    </source>
</reference>
<dbReference type="InterPro" id="IPR013922">
    <property type="entry name" value="Cyclin_PHO80-like"/>
</dbReference>
<dbReference type="Gene3D" id="1.10.472.10">
    <property type="entry name" value="Cyclin-like"/>
    <property type="match status" value="1"/>
</dbReference>
<name>A0A8I3A5U8_9AGAM</name>
<dbReference type="PANTHER" id="PTHR15615:SF36">
    <property type="entry name" value="PHO85 CYCLIN-5"/>
    <property type="match status" value="1"/>
</dbReference>
<dbReference type="AlphaFoldDB" id="A0A8I3A5U8"/>
<dbReference type="GO" id="GO:0019901">
    <property type="term" value="F:protein kinase binding"/>
    <property type="evidence" value="ECO:0007669"/>
    <property type="project" value="InterPro"/>
</dbReference>
<dbReference type="GO" id="GO:0016538">
    <property type="term" value="F:cyclin-dependent protein serine/threonine kinase regulator activity"/>
    <property type="evidence" value="ECO:0007669"/>
    <property type="project" value="TreeGrafter"/>
</dbReference>